<name>A0A1T4KCG1_9ENTE</name>
<dbReference type="RefSeq" id="WP_078806166.1">
    <property type="nucleotide sequence ID" value="NZ_FUXI01000002.1"/>
</dbReference>
<proteinExistence type="predicted"/>
<feature type="chain" id="PRO_5038988032" evidence="1">
    <location>
        <begin position="21"/>
        <end position="1426"/>
    </location>
</feature>
<dbReference type="STRING" id="263852.SAMN02745116_00188"/>
<keyword evidence="1" id="KW-0732">Signal</keyword>
<keyword evidence="3" id="KW-1185">Reference proteome</keyword>
<sequence length="1426" mass="155340">MTKKRIIVAFLVMVLFTNVATISVSNPILAVENGKTAKVQSNMNLTLADEDHLTVKKGAKTTYTLDFKDADVNQKAIYSLVLPEGVEKNTLFTTGVDSYDEKTRTLELKAPKSNKEATSIALDFDLENNTELVVQKTLNGLVSTSVPLYVEVTEKNTTDSGAILPVAPQVVSSPKATRGITPRGFISGETAHVENWMEFFDAMSNNSVFHIVLEDNIVIPNTASVADGGTGQDLGAMYRAAHNGNSQPNTSNHRADALNWRTTTNTSGGDAYFGFNRTQAGCAKELVIDGQGQYAIDTGSICFTWHDGFIRSVRVKDLTTYNGNYYGFMTLNDIGADNQLRSTITYENYIAKGTQMMHAPYTMVKMEGYVANIQDDTGYYQTPFRTGTSVANGWRYNYQAYNYMECNLYAGKLDIMDNAQVYLYSSNSGNIDLNGPMVVHSGAVIHASSSFKMSNGSPNTAGFEDDTRGVNIELENLDTRIGNANLKLEEGSRVFLYEDKSKHDYGALSLRSANSKVEILDGATLEVYSTEHTNTVFAESWRPIVYLADGAIVDISSYGRLSVFATGMQNGMSPICVAGNAQFNIKKDGILDVVADTTDNLIKVNGTNAKIIFDDAYRVNLARISSTNRPNNLIGTVGAGDTIGIQVKNQRVAQWDSTAAVTLKSSSLVTDTNISGTHENPIPALNGAYPFGFEYELDDENFSREWLPIYSLTAGFSSNNYNAVNSGIKTYIAADSADLKNKFGRSTDVFNTDVSSTTGNKPNRILFTKLYDIEVQLFSTLTDNSSLATRTFTGDVTRGIEKGATNGFATDSNGDYKWLSPTVNKETLSIDYDPRCEIVGRTGVVVEHMKYNYTTKKMEMYSTFVPVEDALVKLLPNGSVNPVSEVHSTTFNGVEKPLADKVVNLSNLSSDALVGSTFADGKYSKLSSKENDTVTTSKGTQLRGGGYFVYTLPNNGVFVAEDLVKVSAYKDGKEFTYGETVKKQSLRVLDETSPTAEPKDNAYDKNSATSINHSSAGILPTPASLIQNEQDSNPYSSTSGFYSREFDYTTPTTTIAGVIPITSQTQFETLVADLSVDETQIFSIGIVVKDKAGNPCRVDTVFFKISRSTIGLTVSDVYIYESDFKASRISQGDVTLLKYFLVQQGISNVHYEVKDDNDSIIVSKNYQPDTSAIASNKIFRVDELNGLDTQQTPGVVYQVEASLVAEKANPGKNPANGIAKDVPITFNVMIIPDARELTGSDTLDFGTHSISGLTPTGEYSLDQQFGSLVVKDNKNMYDTSQGSEANKTLVYNAAGNTETILTGKVDDISKITKRNLANVPDTWKISAQLTKPLTEVSTGRVLRGVIYFGTGKFTSDNSSAVVNKEISAVGGSVELINGNTNVNKRKGEHSITFNQNEVKLRVPESEKSLGSFEGEITYTYTSTPTA</sequence>
<dbReference type="Proteomes" id="UP000190328">
    <property type="component" value="Unassembled WGS sequence"/>
</dbReference>
<protein>
    <submittedName>
        <fullName evidence="2">Uncharacterized protein</fullName>
    </submittedName>
</protein>
<accession>A0A1T4KCG1</accession>
<feature type="signal peptide" evidence="1">
    <location>
        <begin position="1"/>
        <end position="20"/>
    </location>
</feature>
<evidence type="ECO:0000256" key="1">
    <source>
        <dbReference type="SAM" id="SignalP"/>
    </source>
</evidence>
<evidence type="ECO:0000313" key="2">
    <source>
        <dbReference type="EMBL" id="SJZ40057.1"/>
    </source>
</evidence>
<dbReference type="InterPro" id="IPR046776">
    <property type="entry name" value="Pectate_lyase_5"/>
</dbReference>
<gene>
    <name evidence="2" type="ORF">SAMN02745116_00188</name>
</gene>
<evidence type="ECO:0000313" key="3">
    <source>
        <dbReference type="Proteomes" id="UP000190328"/>
    </source>
</evidence>
<reference evidence="3" key="1">
    <citation type="submission" date="2017-02" db="EMBL/GenBank/DDBJ databases">
        <authorList>
            <person name="Varghese N."/>
            <person name="Submissions S."/>
        </authorList>
    </citation>
    <scope>NUCLEOTIDE SEQUENCE [LARGE SCALE GENOMIC DNA]</scope>
    <source>
        <strain evidence="3">ATCC BAA-1030</strain>
    </source>
</reference>
<dbReference type="OrthoDB" id="2365040at2"/>
<organism evidence="2 3">
    <name type="scientific">Pilibacter termitis</name>
    <dbReference type="NCBI Taxonomy" id="263852"/>
    <lineage>
        <taxon>Bacteria</taxon>
        <taxon>Bacillati</taxon>
        <taxon>Bacillota</taxon>
        <taxon>Bacilli</taxon>
        <taxon>Lactobacillales</taxon>
        <taxon>Enterococcaceae</taxon>
        <taxon>Pilibacter</taxon>
    </lineage>
</organism>
<dbReference type="Pfam" id="PF20585">
    <property type="entry name" value="Pectate_lyase_5"/>
    <property type="match status" value="1"/>
</dbReference>
<dbReference type="EMBL" id="FUXI01000002">
    <property type="protein sequence ID" value="SJZ40057.1"/>
    <property type="molecule type" value="Genomic_DNA"/>
</dbReference>